<gene>
    <name evidence="1" type="ORF">NIES2135_13090</name>
</gene>
<name>A0A1Z4JCK9_LEPBY</name>
<dbReference type="Proteomes" id="UP000217895">
    <property type="component" value="Chromosome"/>
</dbReference>
<protein>
    <submittedName>
        <fullName evidence="1">Protein-serine/threonine phosphatase</fullName>
    </submittedName>
</protein>
<dbReference type="EMBL" id="AP018203">
    <property type="protein sequence ID" value="BAY54492.1"/>
    <property type="molecule type" value="Genomic_DNA"/>
</dbReference>
<organism evidence="1 2">
    <name type="scientific">Leptolyngbya boryana NIES-2135</name>
    <dbReference type="NCBI Taxonomy" id="1973484"/>
    <lineage>
        <taxon>Bacteria</taxon>
        <taxon>Bacillati</taxon>
        <taxon>Cyanobacteriota</taxon>
        <taxon>Cyanophyceae</taxon>
        <taxon>Leptolyngbyales</taxon>
        <taxon>Leptolyngbyaceae</taxon>
        <taxon>Leptolyngbya group</taxon>
        <taxon>Leptolyngbya</taxon>
    </lineage>
</organism>
<keyword evidence="2" id="KW-1185">Reference proteome</keyword>
<dbReference type="AlphaFoldDB" id="A0A1Z4JCK9"/>
<evidence type="ECO:0000313" key="1">
    <source>
        <dbReference type="EMBL" id="BAY54492.1"/>
    </source>
</evidence>
<accession>A0A1Z4JCK9</accession>
<reference evidence="1 2" key="1">
    <citation type="submission" date="2017-06" db="EMBL/GenBank/DDBJ databases">
        <title>Genome sequencing of cyanobaciteial culture collection at National Institute for Environmental Studies (NIES).</title>
        <authorList>
            <person name="Hirose Y."/>
            <person name="Shimura Y."/>
            <person name="Fujisawa T."/>
            <person name="Nakamura Y."/>
            <person name="Kawachi M."/>
        </authorList>
    </citation>
    <scope>NUCLEOTIDE SEQUENCE [LARGE SCALE GENOMIC DNA]</scope>
    <source>
        <strain evidence="1 2">NIES-2135</strain>
    </source>
</reference>
<evidence type="ECO:0000313" key="2">
    <source>
        <dbReference type="Proteomes" id="UP000217895"/>
    </source>
</evidence>
<proteinExistence type="predicted"/>
<sequence length="250" mass="28052">MYNLAAFTKEDMNHCAIKLRNMEERSHSMEETANRIVRYLYENLVDPRTGESACTLVRFFKTHPYGDLSPDLQEAAQAILKGRSVMRATKCLTLLATAGDEPYWNDRQESTGHQAIPLIDEDFVYRAPMILQLIQQFGLEVSAVIDTAPTLITKASNKAFNVFYVADAVGSPHIPAQMQFVLPYKVQSVLGFGGMLPSGNLFAVILFSKVSIPLSTANHFKWISAYVRIAIENFDRTNVFAPNAQPLQMR</sequence>